<evidence type="ECO:0000256" key="1">
    <source>
        <dbReference type="SAM" id="SignalP"/>
    </source>
</evidence>
<reference evidence="2" key="1">
    <citation type="journal article" date="2018" name="PLoS Negl. Trop. Dis.">
        <title>An insight into the salivary gland and fat body transcriptome of Panstrongylus lignarius (Hemiptera: Heteroptera), the main vector of Chagas disease in Peru.</title>
        <authorList>
            <person name="Nevoa J.C."/>
            <person name="Mendes M.T."/>
            <person name="da Silva M.V."/>
            <person name="Soares S.C."/>
            <person name="Oliveira C.J.F."/>
            <person name="Ribeiro J.M.C."/>
        </authorList>
    </citation>
    <scope>NUCLEOTIDE SEQUENCE</scope>
</reference>
<organism evidence="2">
    <name type="scientific">Panstrongylus lignarius</name>
    <dbReference type="NCBI Taxonomy" id="156445"/>
    <lineage>
        <taxon>Eukaryota</taxon>
        <taxon>Metazoa</taxon>
        <taxon>Ecdysozoa</taxon>
        <taxon>Arthropoda</taxon>
        <taxon>Hexapoda</taxon>
        <taxon>Insecta</taxon>
        <taxon>Pterygota</taxon>
        <taxon>Neoptera</taxon>
        <taxon>Paraneoptera</taxon>
        <taxon>Hemiptera</taxon>
        <taxon>Heteroptera</taxon>
        <taxon>Panheteroptera</taxon>
        <taxon>Cimicomorpha</taxon>
        <taxon>Reduviidae</taxon>
        <taxon>Triatominae</taxon>
        <taxon>Panstrongylus</taxon>
    </lineage>
</organism>
<feature type="chain" id="PRO_5013075895" description="Secreted protein" evidence="1">
    <location>
        <begin position="23"/>
        <end position="69"/>
    </location>
</feature>
<feature type="signal peptide" evidence="1">
    <location>
        <begin position="1"/>
        <end position="22"/>
    </location>
</feature>
<evidence type="ECO:0000313" key="2">
    <source>
        <dbReference type="EMBL" id="JAW16190.1"/>
    </source>
</evidence>
<name>A0A224Y4T8_9HEMI</name>
<dbReference type="AlphaFoldDB" id="A0A224Y4T8"/>
<evidence type="ECO:0008006" key="3">
    <source>
        <dbReference type="Google" id="ProtNLM"/>
    </source>
</evidence>
<protein>
    <recommendedName>
        <fullName evidence="3">Secreted protein</fullName>
    </recommendedName>
</protein>
<sequence>MPISLELISITWLSLISDLSFSASWFMTEFNSLGENSPPVLRFLKERQFFHPSSLIDLKVYQIYHQQQK</sequence>
<dbReference type="EMBL" id="GFTR01000236">
    <property type="protein sequence ID" value="JAW16190.1"/>
    <property type="molecule type" value="Transcribed_RNA"/>
</dbReference>
<keyword evidence="1" id="KW-0732">Signal</keyword>
<accession>A0A224Y4T8</accession>
<proteinExistence type="predicted"/>